<evidence type="ECO:0000313" key="4">
    <source>
        <dbReference type="Proteomes" id="UP000255110"/>
    </source>
</evidence>
<dbReference type="AlphaFoldDB" id="A0A378LCZ4"/>
<dbReference type="EMBL" id="LNYZ01000005">
    <property type="protein sequence ID" value="KTD79521.1"/>
    <property type="molecule type" value="Genomic_DNA"/>
</dbReference>
<gene>
    <name evidence="1" type="ORF">Lstg_0737</name>
    <name evidence="2" type="ORF">NCTC11991_03224</name>
</gene>
<evidence type="ECO:0000313" key="1">
    <source>
        <dbReference type="EMBL" id="KTD79521.1"/>
    </source>
</evidence>
<reference evidence="2 4" key="2">
    <citation type="submission" date="2018-06" db="EMBL/GenBank/DDBJ databases">
        <authorList>
            <consortium name="Pathogen Informatics"/>
            <person name="Doyle S."/>
        </authorList>
    </citation>
    <scope>NUCLEOTIDE SEQUENCE [LARGE SCALE GENOMIC DNA]</scope>
    <source>
        <strain evidence="2 4">NCTC11991</strain>
    </source>
</reference>
<proteinExistence type="predicted"/>
<dbReference type="EMBL" id="UGOY01000001">
    <property type="protein sequence ID" value="STY24594.1"/>
    <property type="molecule type" value="Genomic_DNA"/>
</dbReference>
<evidence type="ECO:0000313" key="3">
    <source>
        <dbReference type="Proteomes" id="UP000054820"/>
    </source>
</evidence>
<accession>A0A378LCZ4</accession>
<organism evidence="2 4">
    <name type="scientific">Legionella steigerwaltii</name>
    <dbReference type="NCBI Taxonomy" id="460"/>
    <lineage>
        <taxon>Bacteria</taxon>
        <taxon>Pseudomonadati</taxon>
        <taxon>Pseudomonadota</taxon>
        <taxon>Gammaproteobacteria</taxon>
        <taxon>Legionellales</taxon>
        <taxon>Legionellaceae</taxon>
        <taxon>Legionella</taxon>
    </lineage>
</organism>
<protein>
    <submittedName>
        <fullName evidence="1">Helix-turn-helix domain protein</fullName>
    </submittedName>
    <submittedName>
        <fullName evidence="2">Predicted transcriptional regulator</fullName>
    </submittedName>
</protein>
<dbReference type="OrthoDB" id="5641547at2"/>
<evidence type="ECO:0000313" key="2">
    <source>
        <dbReference type="EMBL" id="STY24594.1"/>
    </source>
</evidence>
<dbReference type="RefSeq" id="WP_058476320.1">
    <property type="nucleotide sequence ID" value="NZ_CAAAIO010000004.1"/>
</dbReference>
<dbReference type="STRING" id="460.Lstg_0737"/>
<name>A0A378LCZ4_9GAMM</name>
<dbReference type="Proteomes" id="UP000255110">
    <property type="component" value="Unassembled WGS sequence"/>
</dbReference>
<dbReference type="Proteomes" id="UP000054820">
    <property type="component" value="Unassembled WGS sequence"/>
</dbReference>
<sequence length="67" mass="7911">MSEQSLLLYPNQAQKFLGVGPTKFYELVKLPDFPKPRNPLGKRPMYLRKEIEEWAINLIDAQNYERS</sequence>
<keyword evidence="3" id="KW-1185">Reference proteome</keyword>
<reference evidence="1 3" key="1">
    <citation type="submission" date="2015-11" db="EMBL/GenBank/DDBJ databases">
        <title>Genomic analysis of 38 Legionella species identifies large and diverse effector repertoires.</title>
        <authorList>
            <person name="Burstein D."/>
            <person name="Amaro F."/>
            <person name="Zusman T."/>
            <person name="Lifshitz Z."/>
            <person name="Cohen O."/>
            <person name="Gilbert J.A."/>
            <person name="Pupko T."/>
            <person name="Shuman H.A."/>
            <person name="Segal G."/>
        </authorList>
    </citation>
    <scope>NUCLEOTIDE SEQUENCE [LARGE SCALE GENOMIC DNA]</scope>
    <source>
        <strain evidence="1 3">SC-18-C9</strain>
    </source>
</reference>